<comment type="caution">
    <text evidence="1">The sequence shown here is derived from an EMBL/GenBank/DDBJ whole genome shotgun (WGS) entry which is preliminary data.</text>
</comment>
<dbReference type="Proteomes" id="UP000309215">
    <property type="component" value="Unassembled WGS sequence"/>
</dbReference>
<dbReference type="EMBL" id="SSMQ01000033">
    <property type="protein sequence ID" value="TKD02762.1"/>
    <property type="molecule type" value="Genomic_DNA"/>
</dbReference>
<dbReference type="OrthoDB" id="5416493at2"/>
<name>A0A4U1J6L2_9BACT</name>
<gene>
    <name evidence="1" type="ORF">E8A74_28100</name>
</gene>
<organism evidence="1 2">
    <name type="scientific">Polyangium fumosum</name>
    <dbReference type="NCBI Taxonomy" id="889272"/>
    <lineage>
        <taxon>Bacteria</taxon>
        <taxon>Pseudomonadati</taxon>
        <taxon>Myxococcota</taxon>
        <taxon>Polyangia</taxon>
        <taxon>Polyangiales</taxon>
        <taxon>Polyangiaceae</taxon>
        <taxon>Polyangium</taxon>
    </lineage>
</organism>
<reference evidence="1 2" key="1">
    <citation type="submission" date="2019-04" db="EMBL/GenBank/DDBJ databases">
        <authorList>
            <person name="Li Y."/>
            <person name="Wang J."/>
        </authorList>
    </citation>
    <scope>NUCLEOTIDE SEQUENCE [LARGE SCALE GENOMIC DNA]</scope>
    <source>
        <strain evidence="1 2">DSM 14668</strain>
    </source>
</reference>
<dbReference type="RefSeq" id="WP_136932168.1">
    <property type="nucleotide sequence ID" value="NZ_SSMQ01000033.1"/>
</dbReference>
<proteinExistence type="predicted"/>
<evidence type="ECO:0000313" key="2">
    <source>
        <dbReference type="Proteomes" id="UP000309215"/>
    </source>
</evidence>
<protein>
    <submittedName>
        <fullName evidence="1">Uncharacterized protein</fullName>
    </submittedName>
</protein>
<dbReference type="AlphaFoldDB" id="A0A4U1J6L2"/>
<evidence type="ECO:0000313" key="1">
    <source>
        <dbReference type="EMBL" id="TKD02762.1"/>
    </source>
</evidence>
<accession>A0A4U1J6L2</accession>
<keyword evidence="2" id="KW-1185">Reference proteome</keyword>
<sequence length="189" mass="20971">MPEFRKVLDVYQGFNYKKDKQTAVGFITSLKVGDTSLTADLTCKNPMNPTEDLKVVAVLRDILWETGVTDAVYLTGQVSATNKQNIALLIYTSMTNVLVTFQFSVYEYDPVQKEYYLCFHSNSTDMNGILEKRGDELNLSVSDDASTEVQSPINFSFNTGIKPQPSAQSLQVAVGKGKNFAKLWGLAQS</sequence>